<keyword evidence="6 8" id="KW-0788">Thiol protease</keyword>
<feature type="compositionally biased region" description="Polar residues" evidence="10">
    <location>
        <begin position="828"/>
        <end position="841"/>
    </location>
</feature>
<organism evidence="13 14">
    <name type="scientific">Saguinus oedipus</name>
    <name type="common">Cotton-top tamarin</name>
    <name type="synonym">Oedipomidas oedipus</name>
    <dbReference type="NCBI Taxonomy" id="9490"/>
    <lineage>
        <taxon>Eukaryota</taxon>
        <taxon>Metazoa</taxon>
        <taxon>Chordata</taxon>
        <taxon>Craniata</taxon>
        <taxon>Vertebrata</taxon>
        <taxon>Euteleostomi</taxon>
        <taxon>Mammalia</taxon>
        <taxon>Eutheria</taxon>
        <taxon>Euarchontoglires</taxon>
        <taxon>Primates</taxon>
        <taxon>Haplorrhini</taxon>
        <taxon>Platyrrhini</taxon>
        <taxon>Cebidae</taxon>
        <taxon>Callitrichinae</taxon>
        <taxon>Saguinus</taxon>
    </lineage>
</organism>
<keyword evidence="14" id="KW-1185">Reference proteome</keyword>
<dbReference type="InterPro" id="IPR022684">
    <property type="entry name" value="Calpain_cysteine_protease"/>
</dbReference>
<protein>
    <submittedName>
        <fullName evidence="13">Calpain-15</fullName>
    </submittedName>
</protein>
<reference evidence="13 14" key="1">
    <citation type="submission" date="2023-05" db="EMBL/GenBank/DDBJ databases">
        <title>B98-5 Cell Line De Novo Hybrid Assembly: An Optical Mapping Approach.</title>
        <authorList>
            <person name="Kananen K."/>
            <person name="Auerbach J.A."/>
            <person name="Kautto E."/>
            <person name="Blachly J.S."/>
        </authorList>
    </citation>
    <scope>NUCLEOTIDE SEQUENCE [LARGE SCALE GENOMIC DNA]</scope>
    <source>
        <strain evidence="13">B95-8</strain>
        <tissue evidence="13">Cell line</tissue>
    </source>
</reference>
<feature type="region of interest" description="Disordered" evidence="10">
    <location>
        <begin position="828"/>
        <end position="873"/>
    </location>
</feature>
<evidence type="ECO:0000256" key="2">
    <source>
        <dbReference type="ARBA" id="ARBA00022670"/>
    </source>
</evidence>
<comment type="caution">
    <text evidence="13">The sequence shown here is derived from an EMBL/GenBank/DDBJ whole genome shotgun (WGS) entry which is preliminary data.</text>
</comment>
<sequence>MATVGEWSCARCTFLNPAGQLQCSICEAPRHKPDLNHILRLSVEEQKWPCARCTFRNFLGKEACEVCGFTPEPVPGAALLPVLNGVLPRPPTILGEPKGSCQEEAGAVRTSGLVTTEPARGQREDEEEEEGVAEPGGGWACPRCTLHNTPVASSCSACGGPRRLSLPRIPPEALVVPEVVAPAGFHVGPAGPPPGLPGDGAEANTPATSQGPAAEPEPPRAPPFSPFSSTLQNNPVPRSRREVPPQLQPPVPEAVQTSPSAGCRGPQGAGWAGAARLAELLSSKRLSVLEEEAAEGGSSRVEAGSSTSGSDVIDLAGDTVRYTPASPSSPDFTTWACAKCTLRNPTAAPRCSACGCSKLHGFQDHGEPPAHCPDCGADKPGPCGRSCGRVPSAQKTARLMPERPGQWACPACTLLNTPRAKHCAACHTPQLLVAQRRGATPLRRRESMHVEQRRQTDEGEAKVLWENIVAFCRENNVSFVDDSFPPGPQSVGFPTGDSVQQRVKQWLRPQEINCSVFRDHRASWSVFHTLRPSDILQGLLGNCWFLSALAVLAERPDLVERVMVTRSLCAEGAYQVRLCKDGTWTTVLVDDMLPCDEAGCLLFSQAQRKQLWVALIEKALAKLHGSYFALQAGRAIEGLATLTGAPCESLALQVSSTNPREEPVDTDLIWAKMLSSKEAGFLMGASCGGGNMKVDDSAYESLGLRPRHAYSILDVRDVQGTRLLRLRNPWGRFSWNGSWSDEWPHWPGHLRGELMPHGSSEGVFWMEYGTSSRAVRHAPPSQGRVLLWGTSLALLLTWGGDHGLPVVQRTWDLGLQLQSADLRIQVHLGQQSSTVPKSTKAQRPEEPPRCRPQGWVPRARLQEGSNRTASTCCGHRPVGRPEWGHRGVGRGVLRAASSAAPRYFDSVDICKVHSDWQEARVQGCFPSSASAPVGVTALTVLERASLEFALFQEGSRRSDAVDSHLLDLCILVFRATFGRGGHLSLGRLLAHSKRAVKKFVSCDVMLEPGEYAVVCCAFNHWGPPPPGAPTPQASSPSAGVLRAAPEPPGHVLAVYSSRLVMVEPVEAQPTTLADAIILLTESRGERHEGREGMTCYYLTHGWAGLIVVVENRHPKAYLHVQCDCSDSFNVVSTRGSLRTQDSVPPLHRQVLVILSQLEGNAGFSITHRLAHRKAAQAFLTDWTASKGTHSPPLTPEVAGLHGPRPL</sequence>
<dbReference type="Pfam" id="PF00641">
    <property type="entry name" value="Zn_ribbon_RanBP"/>
    <property type="match status" value="3"/>
</dbReference>
<dbReference type="Proteomes" id="UP001266305">
    <property type="component" value="Unassembled WGS sequence"/>
</dbReference>
<feature type="active site" evidence="8">
    <location>
        <position position="728"/>
    </location>
</feature>
<dbReference type="SUPFAM" id="SSF90209">
    <property type="entry name" value="Ran binding protein zinc finger-like"/>
    <property type="match status" value="4"/>
</dbReference>
<dbReference type="InterPro" id="IPR000169">
    <property type="entry name" value="Pept_cys_AS"/>
</dbReference>
<dbReference type="PANTHER" id="PTHR10183:SF382">
    <property type="entry name" value="CALPAIN-15"/>
    <property type="match status" value="1"/>
</dbReference>
<feature type="compositionally biased region" description="Pro residues" evidence="10">
    <location>
        <begin position="215"/>
        <end position="225"/>
    </location>
</feature>
<dbReference type="EMBL" id="JASSZA010000011">
    <property type="protein sequence ID" value="KAK2097176.1"/>
    <property type="molecule type" value="Genomic_DNA"/>
</dbReference>
<dbReference type="PRINTS" id="PR00704">
    <property type="entry name" value="CALPAIN"/>
</dbReference>
<evidence type="ECO:0000313" key="14">
    <source>
        <dbReference type="Proteomes" id="UP001266305"/>
    </source>
</evidence>
<feature type="domain" description="RanBP2-type" evidence="11">
    <location>
        <begin position="134"/>
        <end position="164"/>
    </location>
</feature>
<dbReference type="Gene3D" id="2.30.30.380">
    <property type="entry name" value="Zn-finger domain of Sec23/24"/>
    <property type="match status" value="1"/>
</dbReference>
<dbReference type="InterPro" id="IPR001300">
    <property type="entry name" value="Peptidase_C2_calpain_cat"/>
</dbReference>
<evidence type="ECO:0000256" key="7">
    <source>
        <dbReference type="ARBA" id="ARBA00022833"/>
    </source>
</evidence>
<comment type="similarity">
    <text evidence="1">Belongs to the peptidase C2 family.</text>
</comment>
<dbReference type="Gene3D" id="4.10.1060.10">
    <property type="entry name" value="Zinc finger, RanBP2-type"/>
    <property type="match status" value="2"/>
</dbReference>
<feature type="region of interest" description="Disordered" evidence="10">
    <location>
        <begin position="1185"/>
        <end position="1206"/>
    </location>
</feature>
<dbReference type="Gene3D" id="3.90.70.10">
    <property type="entry name" value="Cysteine proteinases"/>
    <property type="match status" value="1"/>
</dbReference>
<evidence type="ECO:0000259" key="11">
    <source>
        <dbReference type="PROSITE" id="PS50199"/>
    </source>
</evidence>
<dbReference type="InterPro" id="IPR036443">
    <property type="entry name" value="Znf_RanBP2_sf"/>
</dbReference>
<feature type="domain" description="RanBP2-type" evidence="11">
    <location>
        <begin position="3"/>
        <end position="32"/>
    </location>
</feature>
<evidence type="ECO:0000256" key="8">
    <source>
        <dbReference type="PROSITE-ProRule" id="PRU00239"/>
    </source>
</evidence>
<dbReference type="InterPro" id="IPR038765">
    <property type="entry name" value="Papain-like_cys_pep_sf"/>
</dbReference>
<feature type="domain" description="Calpain catalytic" evidence="12">
    <location>
        <begin position="478"/>
        <end position="768"/>
    </location>
</feature>
<feature type="domain" description="RanBP2-type" evidence="11">
    <location>
        <begin position="329"/>
        <end position="360"/>
    </location>
</feature>
<gene>
    <name evidence="13" type="primary">CAPN15</name>
    <name evidence="13" type="ORF">P7K49_022626</name>
</gene>
<evidence type="ECO:0000256" key="4">
    <source>
        <dbReference type="ARBA" id="ARBA00022771"/>
    </source>
</evidence>
<dbReference type="Pfam" id="PF00648">
    <property type="entry name" value="Peptidase_C2"/>
    <property type="match status" value="1"/>
</dbReference>
<evidence type="ECO:0000256" key="3">
    <source>
        <dbReference type="ARBA" id="ARBA00022723"/>
    </source>
</evidence>
<feature type="active site" evidence="8">
    <location>
        <position position="543"/>
    </location>
</feature>
<evidence type="ECO:0000256" key="5">
    <source>
        <dbReference type="ARBA" id="ARBA00022801"/>
    </source>
</evidence>
<dbReference type="PANTHER" id="PTHR10183">
    <property type="entry name" value="CALPAIN"/>
    <property type="match status" value="1"/>
</dbReference>
<proteinExistence type="inferred from homology"/>
<dbReference type="CDD" id="cd00044">
    <property type="entry name" value="CysPc"/>
    <property type="match status" value="1"/>
</dbReference>
<keyword evidence="2 8" id="KW-0645">Protease</keyword>
<evidence type="ECO:0000256" key="9">
    <source>
        <dbReference type="PROSITE-ProRule" id="PRU00322"/>
    </source>
</evidence>
<dbReference type="PROSITE" id="PS01358">
    <property type="entry name" value="ZF_RANBP2_1"/>
    <property type="match status" value="5"/>
</dbReference>
<keyword evidence="3" id="KW-0479">Metal-binding</keyword>
<feature type="region of interest" description="Disordered" evidence="10">
    <location>
        <begin position="96"/>
        <end position="139"/>
    </location>
</feature>
<dbReference type="SMART" id="SM00230">
    <property type="entry name" value="CysPc"/>
    <property type="match status" value="1"/>
</dbReference>
<dbReference type="InterPro" id="IPR001876">
    <property type="entry name" value="Znf_RanBP2"/>
</dbReference>
<evidence type="ECO:0000256" key="1">
    <source>
        <dbReference type="ARBA" id="ARBA00007623"/>
    </source>
</evidence>
<dbReference type="PROSITE" id="PS50203">
    <property type="entry name" value="CALPAIN_CAT"/>
    <property type="match status" value="1"/>
</dbReference>
<dbReference type="SUPFAM" id="SSF54001">
    <property type="entry name" value="Cysteine proteinases"/>
    <property type="match status" value="1"/>
</dbReference>
<feature type="active site" evidence="8">
    <location>
        <position position="708"/>
    </location>
</feature>
<dbReference type="PROSITE" id="PS50199">
    <property type="entry name" value="ZF_RANBP2_2"/>
    <property type="match status" value="4"/>
</dbReference>
<keyword evidence="5 8" id="KW-0378">Hydrolase</keyword>
<evidence type="ECO:0000259" key="12">
    <source>
        <dbReference type="PROSITE" id="PS50203"/>
    </source>
</evidence>
<name>A0ABQ9UJY0_SAGOE</name>
<feature type="domain" description="RanBP2-type" evidence="11">
    <location>
        <begin position="403"/>
        <end position="432"/>
    </location>
</feature>
<evidence type="ECO:0000256" key="6">
    <source>
        <dbReference type="ARBA" id="ARBA00022807"/>
    </source>
</evidence>
<evidence type="ECO:0000313" key="13">
    <source>
        <dbReference type="EMBL" id="KAK2097176.1"/>
    </source>
</evidence>
<dbReference type="SMART" id="SM00547">
    <property type="entry name" value="ZnF_RBZ"/>
    <property type="match status" value="5"/>
</dbReference>
<keyword evidence="4 9" id="KW-0863">Zinc-finger</keyword>
<keyword evidence="7" id="KW-0862">Zinc</keyword>
<accession>A0ABQ9UJY0</accession>
<dbReference type="PROSITE" id="PS00139">
    <property type="entry name" value="THIOL_PROTEASE_CYS"/>
    <property type="match status" value="1"/>
</dbReference>
<evidence type="ECO:0000256" key="10">
    <source>
        <dbReference type="SAM" id="MobiDB-lite"/>
    </source>
</evidence>
<feature type="region of interest" description="Disordered" evidence="10">
    <location>
        <begin position="186"/>
        <end position="270"/>
    </location>
</feature>